<dbReference type="OrthoDB" id="667577at2759"/>
<dbReference type="GO" id="GO:0010158">
    <property type="term" value="P:abaxial cell fate specification"/>
    <property type="evidence" value="ECO:0007669"/>
    <property type="project" value="TreeGrafter"/>
</dbReference>
<dbReference type="InterPro" id="IPR006780">
    <property type="entry name" value="YABBY"/>
</dbReference>
<organism evidence="2 3">
    <name type="scientific">Turnera subulata</name>
    <dbReference type="NCBI Taxonomy" id="218843"/>
    <lineage>
        <taxon>Eukaryota</taxon>
        <taxon>Viridiplantae</taxon>
        <taxon>Streptophyta</taxon>
        <taxon>Embryophyta</taxon>
        <taxon>Tracheophyta</taxon>
        <taxon>Spermatophyta</taxon>
        <taxon>Magnoliopsida</taxon>
        <taxon>eudicotyledons</taxon>
        <taxon>Gunneridae</taxon>
        <taxon>Pentapetalae</taxon>
        <taxon>rosids</taxon>
        <taxon>fabids</taxon>
        <taxon>Malpighiales</taxon>
        <taxon>Passifloraceae</taxon>
        <taxon>Turnera</taxon>
    </lineage>
</organism>
<accession>A0A9Q0FQX4</accession>
<proteinExistence type="predicted"/>
<comment type="caution">
    <text evidence="2">The sequence shown here is derived from an EMBL/GenBank/DDBJ whole genome shotgun (WGS) entry which is preliminary data.</text>
</comment>
<dbReference type="InterPro" id="IPR056775">
    <property type="entry name" value="YABBY_C"/>
</dbReference>
<evidence type="ECO:0000313" key="2">
    <source>
        <dbReference type="EMBL" id="KAJ4835928.1"/>
    </source>
</evidence>
<evidence type="ECO:0000313" key="3">
    <source>
        <dbReference type="Proteomes" id="UP001141552"/>
    </source>
</evidence>
<dbReference type="Proteomes" id="UP001141552">
    <property type="component" value="Unassembled WGS sequence"/>
</dbReference>
<dbReference type="PANTHER" id="PTHR31675:SF51">
    <property type="entry name" value="AXIAL REGULATOR YABBY 2"/>
    <property type="match status" value="1"/>
</dbReference>
<keyword evidence="3" id="KW-1185">Reference proteome</keyword>
<sequence length="101" mass="11396">MNKLKHVHINFEDLSKENTGSSSKCNKATTFEEEIQRIKASNPDISHREAFSTAAKNWAHFPHIHFGLKLDSNKHAKLDHQSFAGEGTKKSNGFYEINGTL</sequence>
<dbReference type="AlphaFoldDB" id="A0A9Q0FQX4"/>
<feature type="domain" description="YABBY protein C-terminal" evidence="1">
    <location>
        <begin position="32"/>
        <end position="67"/>
    </location>
</feature>
<dbReference type="Pfam" id="PF04690">
    <property type="entry name" value="YABBY"/>
    <property type="match status" value="1"/>
</dbReference>
<name>A0A9Q0FQX4_9ROSI</name>
<reference evidence="2" key="2">
    <citation type="journal article" date="2023" name="Plants (Basel)">
        <title>Annotation of the Turnera subulata (Passifloraceae) Draft Genome Reveals the S-Locus Evolved after the Divergence of Turneroideae from Passifloroideae in a Stepwise Manner.</title>
        <authorList>
            <person name="Henning P.M."/>
            <person name="Roalson E.H."/>
            <person name="Mir W."/>
            <person name="McCubbin A.G."/>
            <person name="Shore J.S."/>
        </authorList>
    </citation>
    <scope>NUCLEOTIDE SEQUENCE</scope>
    <source>
        <strain evidence="2">F60SS</strain>
    </source>
</reference>
<dbReference type="GO" id="GO:0005634">
    <property type="term" value="C:nucleus"/>
    <property type="evidence" value="ECO:0007669"/>
    <property type="project" value="TreeGrafter"/>
</dbReference>
<evidence type="ECO:0000259" key="1">
    <source>
        <dbReference type="Pfam" id="PF04690"/>
    </source>
</evidence>
<gene>
    <name evidence="2" type="primary">YAB2</name>
    <name evidence="2" type="ORF">Tsubulata_039732</name>
</gene>
<dbReference type="PANTHER" id="PTHR31675">
    <property type="entry name" value="PROTEIN YABBY 6-RELATED"/>
    <property type="match status" value="1"/>
</dbReference>
<protein>
    <submittedName>
        <fullName evidence="2">Axial regulator YABBY 2</fullName>
    </submittedName>
</protein>
<dbReference type="EMBL" id="JAKUCV010004267">
    <property type="protein sequence ID" value="KAJ4835928.1"/>
    <property type="molecule type" value="Genomic_DNA"/>
</dbReference>
<reference evidence="2" key="1">
    <citation type="submission" date="2022-02" db="EMBL/GenBank/DDBJ databases">
        <authorList>
            <person name="Henning P.M."/>
            <person name="McCubbin A.G."/>
            <person name="Shore J.S."/>
        </authorList>
    </citation>
    <scope>NUCLEOTIDE SEQUENCE</scope>
    <source>
        <strain evidence="2">F60SS</strain>
        <tissue evidence="2">Leaves</tissue>
    </source>
</reference>